<evidence type="ECO:0000313" key="2">
    <source>
        <dbReference type="Proteomes" id="UP000182257"/>
    </source>
</evidence>
<dbReference type="RefSeq" id="WP_074761117.1">
    <property type="nucleotide sequence ID" value="NZ_FNRF01000003.1"/>
</dbReference>
<gene>
    <name evidence="1" type="ORF">SAMN05216462_1753</name>
</gene>
<accession>A0A1H4C3Q9</accession>
<dbReference type="Proteomes" id="UP000182257">
    <property type="component" value="Unassembled WGS sequence"/>
</dbReference>
<reference evidence="1 2" key="1">
    <citation type="submission" date="2016-10" db="EMBL/GenBank/DDBJ databases">
        <authorList>
            <person name="de Groot N.N."/>
        </authorList>
    </citation>
    <scope>NUCLEOTIDE SEQUENCE [LARGE SCALE GENOMIC DNA]</scope>
    <source>
        <strain evidence="1 2">D31d</strain>
    </source>
</reference>
<evidence type="ECO:0008006" key="3">
    <source>
        <dbReference type="Google" id="ProtNLM"/>
    </source>
</evidence>
<dbReference type="OrthoDB" id="1073088at2"/>
<dbReference type="AlphaFoldDB" id="A0A1H4C3Q9"/>
<protein>
    <recommendedName>
        <fullName evidence="3">Helicase associated domain-containing protein</fullName>
    </recommendedName>
</protein>
<name>A0A1H4C3Q9_XYLRU</name>
<proteinExistence type="predicted"/>
<dbReference type="EMBL" id="FNRF01000003">
    <property type="protein sequence ID" value="SEA54984.1"/>
    <property type="molecule type" value="Genomic_DNA"/>
</dbReference>
<sequence length="76" mass="9474">MTQSERWQMQYGQVMAFIATNHRRPSKYYAEERLLWHWLRRNIKLMSKGELPIERKEKFEALIALDEKYRRVNQFK</sequence>
<organism evidence="1 2">
    <name type="scientific">Xylanibacter ruminicola</name>
    <name type="common">Prevotella ruminicola</name>
    <dbReference type="NCBI Taxonomy" id="839"/>
    <lineage>
        <taxon>Bacteria</taxon>
        <taxon>Pseudomonadati</taxon>
        <taxon>Bacteroidota</taxon>
        <taxon>Bacteroidia</taxon>
        <taxon>Bacteroidales</taxon>
        <taxon>Prevotellaceae</taxon>
        <taxon>Xylanibacter</taxon>
    </lineage>
</organism>
<evidence type="ECO:0000313" key="1">
    <source>
        <dbReference type="EMBL" id="SEA54984.1"/>
    </source>
</evidence>